<evidence type="ECO:0000313" key="8">
    <source>
        <dbReference type="Proteomes" id="UP000054477"/>
    </source>
</evidence>
<evidence type="ECO:0000256" key="1">
    <source>
        <dbReference type="ARBA" id="ARBA00012452"/>
    </source>
</evidence>
<comment type="catalytic activity">
    <reaction evidence="3">
        <text>RX + glutathione = an S-substituted glutathione + a halide anion + H(+)</text>
        <dbReference type="Rhea" id="RHEA:16437"/>
        <dbReference type="ChEBI" id="CHEBI:15378"/>
        <dbReference type="ChEBI" id="CHEBI:16042"/>
        <dbReference type="ChEBI" id="CHEBI:17792"/>
        <dbReference type="ChEBI" id="CHEBI:57925"/>
        <dbReference type="ChEBI" id="CHEBI:90779"/>
        <dbReference type="EC" id="2.5.1.18"/>
    </reaction>
</comment>
<dbReference type="FunFam" id="3.40.30.10:FF:000016">
    <property type="entry name" value="Glutathione S-transferase F2"/>
    <property type="match status" value="1"/>
</dbReference>
<dbReference type="GO" id="GO:0043295">
    <property type="term" value="F:glutathione binding"/>
    <property type="evidence" value="ECO:0007669"/>
    <property type="project" value="TreeGrafter"/>
</dbReference>
<evidence type="ECO:0000259" key="5">
    <source>
        <dbReference type="PROSITE" id="PS50404"/>
    </source>
</evidence>
<name>A0A0C9WJN9_9AGAR</name>
<feature type="domain" description="GST N-terminal" evidence="5">
    <location>
        <begin position="1"/>
        <end position="82"/>
    </location>
</feature>
<dbReference type="Pfam" id="PF02798">
    <property type="entry name" value="GST_N"/>
    <property type="match status" value="1"/>
</dbReference>
<dbReference type="SUPFAM" id="SSF52833">
    <property type="entry name" value="Thioredoxin-like"/>
    <property type="match status" value="1"/>
</dbReference>
<dbReference type="GO" id="GO:0004364">
    <property type="term" value="F:glutathione transferase activity"/>
    <property type="evidence" value="ECO:0007669"/>
    <property type="project" value="UniProtKB-EC"/>
</dbReference>
<dbReference type="EMBL" id="KN838770">
    <property type="protein sequence ID" value="KIJ95024.1"/>
    <property type="molecule type" value="Genomic_DNA"/>
</dbReference>
<gene>
    <name evidence="7" type="ORF">K443DRAFT_683339</name>
</gene>
<dbReference type="InterPro" id="IPR040079">
    <property type="entry name" value="Glutathione_S-Trfase"/>
</dbReference>
<dbReference type="Proteomes" id="UP000054477">
    <property type="component" value="Unassembled WGS sequence"/>
</dbReference>
<dbReference type="Pfam" id="PF00043">
    <property type="entry name" value="GST_C"/>
    <property type="match status" value="1"/>
</dbReference>
<dbReference type="OrthoDB" id="249703at2759"/>
<evidence type="ECO:0000256" key="4">
    <source>
        <dbReference type="RuleBase" id="RU003494"/>
    </source>
</evidence>
<dbReference type="InterPro" id="IPR010987">
    <property type="entry name" value="Glutathione-S-Trfase_C-like"/>
</dbReference>
<accession>A0A0C9WJN9</accession>
<dbReference type="PROSITE" id="PS50404">
    <property type="entry name" value="GST_NTER"/>
    <property type="match status" value="1"/>
</dbReference>
<reference evidence="7 8" key="1">
    <citation type="submission" date="2014-04" db="EMBL/GenBank/DDBJ databases">
        <authorList>
            <consortium name="DOE Joint Genome Institute"/>
            <person name="Kuo A."/>
            <person name="Kohler A."/>
            <person name="Nagy L.G."/>
            <person name="Floudas D."/>
            <person name="Copeland A."/>
            <person name="Barry K.W."/>
            <person name="Cichocki N."/>
            <person name="Veneault-Fourrey C."/>
            <person name="LaButti K."/>
            <person name="Lindquist E.A."/>
            <person name="Lipzen A."/>
            <person name="Lundell T."/>
            <person name="Morin E."/>
            <person name="Murat C."/>
            <person name="Sun H."/>
            <person name="Tunlid A."/>
            <person name="Henrissat B."/>
            <person name="Grigoriev I.V."/>
            <person name="Hibbett D.S."/>
            <person name="Martin F."/>
            <person name="Nordberg H.P."/>
            <person name="Cantor M.N."/>
            <person name="Hua S.X."/>
        </authorList>
    </citation>
    <scope>NUCLEOTIDE SEQUENCE [LARGE SCALE GENOMIC DNA]</scope>
    <source>
        <strain evidence="7 8">LaAM-08-1</strain>
    </source>
</reference>
<dbReference type="STRING" id="1095629.A0A0C9WJN9"/>
<dbReference type="InterPro" id="IPR036249">
    <property type="entry name" value="Thioredoxin-like_sf"/>
</dbReference>
<keyword evidence="8" id="KW-1185">Reference proteome</keyword>
<proteinExistence type="inferred from homology"/>
<dbReference type="GO" id="GO:0006749">
    <property type="term" value="P:glutathione metabolic process"/>
    <property type="evidence" value="ECO:0007669"/>
    <property type="project" value="TreeGrafter"/>
</dbReference>
<dbReference type="CDD" id="cd03053">
    <property type="entry name" value="GST_N_Phi"/>
    <property type="match status" value="1"/>
</dbReference>
<dbReference type="InterPro" id="IPR036282">
    <property type="entry name" value="Glutathione-S-Trfase_C_sf"/>
</dbReference>
<dbReference type="SFLD" id="SFLDS00019">
    <property type="entry name" value="Glutathione_Transferase_(cytos"/>
    <property type="match status" value="1"/>
</dbReference>
<dbReference type="PROSITE" id="PS50405">
    <property type="entry name" value="GST_CTER"/>
    <property type="match status" value="1"/>
</dbReference>
<dbReference type="PANTHER" id="PTHR43900">
    <property type="entry name" value="GLUTATHIONE S-TRANSFERASE RHO"/>
    <property type="match status" value="1"/>
</dbReference>
<evidence type="ECO:0000256" key="2">
    <source>
        <dbReference type="ARBA" id="ARBA00022679"/>
    </source>
</evidence>
<dbReference type="HOGENOM" id="CLU_011226_5_1_1"/>
<dbReference type="InterPro" id="IPR004046">
    <property type="entry name" value="GST_C"/>
</dbReference>
<dbReference type="PANTHER" id="PTHR43900:SF3">
    <property type="entry name" value="GLUTATHIONE S-TRANSFERASE RHO"/>
    <property type="match status" value="1"/>
</dbReference>
<evidence type="ECO:0000256" key="3">
    <source>
        <dbReference type="ARBA" id="ARBA00047960"/>
    </source>
</evidence>
<reference evidence="8" key="2">
    <citation type="submission" date="2015-01" db="EMBL/GenBank/DDBJ databases">
        <title>Evolutionary Origins and Diversification of the Mycorrhizal Mutualists.</title>
        <authorList>
            <consortium name="DOE Joint Genome Institute"/>
            <consortium name="Mycorrhizal Genomics Consortium"/>
            <person name="Kohler A."/>
            <person name="Kuo A."/>
            <person name="Nagy L.G."/>
            <person name="Floudas D."/>
            <person name="Copeland A."/>
            <person name="Barry K.W."/>
            <person name="Cichocki N."/>
            <person name="Veneault-Fourrey C."/>
            <person name="LaButti K."/>
            <person name="Lindquist E.A."/>
            <person name="Lipzen A."/>
            <person name="Lundell T."/>
            <person name="Morin E."/>
            <person name="Murat C."/>
            <person name="Riley R."/>
            <person name="Ohm R."/>
            <person name="Sun H."/>
            <person name="Tunlid A."/>
            <person name="Henrissat B."/>
            <person name="Grigoriev I.V."/>
            <person name="Hibbett D.S."/>
            <person name="Martin F."/>
        </authorList>
    </citation>
    <scope>NUCLEOTIDE SEQUENCE [LARGE SCALE GENOMIC DNA]</scope>
    <source>
        <strain evidence="8">LaAM-08-1</strain>
    </source>
</reference>
<dbReference type="EC" id="2.5.1.18" evidence="1"/>
<sequence length="198" mass="22161">MVLKLYGVSFSTCTKRVAIVLHEKNVPFEFHPIDFAVGQHKSPEYLKHQPFGQVPYIDDDGFVLYESRAIGRYIAEKYAGQGTALIPTELKAKAIFEQAASVEKDNFDALAAKAVYEKVFKPKHGLTPNQETFDELIGNLDKRLDVYDQILSKQKYVAGEEVTLADLFHIPYGALLPAAGSNIIDTKPNVARCAEFFF</sequence>
<dbReference type="SUPFAM" id="SSF47616">
    <property type="entry name" value="GST C-terminal domain-like"/>
    <property type="match status" value="1"/>
</dbReference>
<dbReference type="SFLD" id="SFLDG00358">
    <property type="entry name" value="Main_(cytGST)"/>
    <property type="match status" value="1"/>
</dbReference>
<dbReference type="GO" id="GO:0005737">
    <property type="term" value="C:cytoplasm"/>
    <property type="evidence" value="ECO:0007669"/>
    <property type="project" value="TreeGrafter"/>
</dbReference>
<dbReference type="InterPro" id="IPR004045">
    <property type="entry name" value="Glutathione_S-Trfase_N"/>
</dbReference>
<feature type="domain" description="GST C-terminal" evidence="6">
    <location>
        <begin position="89"/>
        <end position="198"/>
    </location>
</feature>
<evidence type="ECO:0000259" key="6">
    <source>
        <dbReference type="PROSITE" id="PS50405"/>
    </source>
</evidence>
<comment type="similarity">
    <text evidence="4">Belongs to the GST superfamily.</text>
</comment>
<dbReference type="AlphaFoldDB" id="A0A0C9WJN9"/>
<evidence type="ECO:0000313" key="7">
    <source>
        <dbReference type="EMBL" id="KIJ95024.1"/>
    </source>
</evidence>
<protein>
    <recommendedName>
        <fullName evidence="1">glutathione transferase</fullName>
        <ecNumber evidence="1">2.5.1.18</ecNumber>
    </recommendedName>
</protein>
<organism evidence="7 8">
    <name type="scientific">Laccaria amethystina LaAM-08-1</name>
    <dbReference type="NCBI Taxonomy" id="1095629"/>
    <lineage>
        <taxon>Eukaryota</taxon>
        <taxon>Fungi</taxon>
        <taxon>Dikarya</taxon>
        <taxon>Basidiomycota</taxon>
        <taxon>Agaricomycotina</taxon>
        <taxon>Agaricomycetes</taxon>
        <taxon>Agaricomycetidae</taxon>
        <taxon>Agaricales</taxon>
        <taxon>Agaricineae</taxon>
        <taxon>Hydnangiaceae</taxon>
        <taxon>Laccaria</taxon>
    </lineage>
</organism>
<keyword evidence="2" id="KW-0808">Transferase</keyword>
<dbReference type="SFLD" id="SFLDG01154">
    <property type="entry name" value="Main.5:_Phi-like"/>
    <property type="match status" value="1"/>
</dbReference>
<dbReference type="Gene3D" id="1.20.1050.10">
    <property type="match status" value="1"/>
</dbReference>
<dbReference type="Gene3D" id="3.40.30.10">
    <property type="entry name" value="Glutaredoxin"/>
    <property type="match status" value="1"/>
</dbReference>